<keyword evidence="3" id="KW-1185">Reference proteome</keyword>
<name>A0A9Q3EJ85_9BASI</name>
<evidence type="ECO:0000313" key="2">
    <source>
        <dbReference type="EMBL" id="MBW0522254.1"/>
    </source>
</evidence>
<dbReference type="EMBL" id="AVOT02029418">
    <property type="protein sequence ID" value="MBW0522254.1"/>
    <property type="molecule type" value="Genomic_DNA"/>
</dbReference>
<feature type="region of interest" description="Disordered" evidence="1">
    <location>
        <begin position="60"/>
        <end position="79"/>
    </location>
</feature>
<comment type="caution">
    <text evidence="2">The sequence shown here is derived from an EMBL/GenBank/DDBJ whole genome shotgun (WGS) entry which is preliminary data.</text>
</comment>
<evidence type="ECO:0000313" key="3">
    <source>
        <dbReference type="Proteomes" id="UP000765509"/>
    </source>
</evidence>
<organism evidence="2 3">
    <name type="scientific">Austropuccinia psidii MF-1</name>
    <dbReference type="NCBI Taxonomy" id="1389203"/>
    <lineage>
        <taxon>Eukaryota</taxon>
        <taxon>Fungi</taxon>
        <taxon>Dikarya</taxon>
        <taxon>Basidiomycota</taxon>
        <taxon>Pucciniomycotina</taxon>
        <taxon>Pucciniomycetes</taxon>
        <taxon>Pucciniales</taxon>
        <taxon>Sphaerophragmiaceae</taxon>
        <taxon>Austropuccinia</taxon>
    </lineage>
</organism>
<dbReference type="Proteomes" id="UP000765509">
    <property type="component" value="Unassembled WGS sequence"/>
</dbReference>
<feature type="compositionally biased region" description="Basic and acidic residues" evidence="1">
    <location>
        <begin position="68"/>
        <end position="79"/>
    </location>
</feature>
<evidence type="ECO:0000256" key="1">
    <source>
        <dbReference type="SAM" id="MobiDB-lite"/>
    </source>
</evidence>
<sequence>MNSKRANSVLTLPLKKPSLLKILMKIRPAFTIREEPLGKIRGHDIELFLDAERPYQPILRRHPYPEGVETRKEIEKHIN</sequence>
<dbReference type="AlphaFoldDB" id="A0A9Q3EJ85"/>
<gene>
    <name evidence="2" type="ORF">O181_061969</name>
</gene>
<accession>A0A9Q3EJ85</accession>
<proteinExistence type="predicted"/>
<reference evidence="2" key="1">
    <citation type="submission" date="2021-03" db="EMBL/GenBank/DDBJ databases">
        <title>Draft genome sequence of rust myrtle Austropuccinia psidii MF-1, a brazilian biotype.</title>
        <authorList>
            <person name="Quecine M.C."/>
            <person name="Pachon D.M.R."/>
            <person name="Bonatelli M.L."/>
            <person name="Correr F.H."/>
            <person name="Franceschini L.M."/>
            <person name="Leite T.F."/>
            <person name="Margarido G.R.A."/>
            <person name="Almeida C.A."/>
            <person name="Ferrarezi J.A."/>
            <person name="Labate C.A."/>
        </authorList>
    </citation>
    <scope>NUCLEOTIDE SEQUENCE</scope>
    <source>
        <strain evidence="2">MF-1</strain>
    </source>
</reference>
<protein>
    <submittedName>
        <fullName evidence="2">Uncharacterized protein</fullName>
    </submittedName>
</protein>